<dbReference type="Pfam" id="PF10109">
    <property type="entry name" value="Phage_TAC_7"/>
    <property type="match status" value="2"/>
</dbReference>
<evidence type="ECO:0000313" key="1">
    <source>
        <dbReference type="EMBL" id="BBC78729.1"/>
    </source>
</evidence>
<name>A0A2Z5ZE81_9PROT</name>
<accession>A0A2Z5ZE81</accession>
<protein>
    <submittedName>
        <fullName evidence="1">Phage protein</fullName>
    </submittedName>
</protein>
<dbReference type="AlphaFoldDB" id="A0A2Z5ZE81"/>
<organism evidence="1 2">
    <name type="scientific">Acetobacter orientalis</name>
    <dbReference type="NCBI Taxonomy" id="146474"/>
    <lineage>
        <taxon>Bacteria</taxon>
        <taxon>Pseudomonadati</taxon>
        <taxon>Pseudomonadota</taxon>
        <taxon>Alphaproteobacteria</taxon>
        <taxon>Acetobacterales</taxon>
        <taxon>Acetobacteraceae</taxon>
        <taxon>Acetobacter</taxon>
    </lineage>
</organism>
<reference evidence="1 2" key="1">
    <citation type="submission" date="2018-02" db="EMBL/GenBank/DDBJ databases">
        <title>Acetobacter orientalis genome.</title>
        <authorList>
            <person name="Nakashima N."/>
            <person name="Tamura T."/>
        </authorList>
    </citation>
    <scope>NUCLEOTIDE SEQUENCE [LARGE SCALE GENOMIC DNA]</scope>
    <source>
        <strain evidence="1 2">FAN1</strain>
    </source>
</reference>
<dbReference type="Proteomes" id="UP000270034">
    <property type="component" value="Chromosome"/>
</dbReference>
<dbReference type="KEGG" id="aot:AcetOri_orf00552"/>
<sequence length="221" mass="24115">MSTNCLSDADVLSAVAEPEEAAEKPAGVFVLDNALTGKDGKHYTELRLREPVVFHTLQAAKVIGKRPSLESVYDSQIDMVCRISSWPKVIVDQLPSRVLDQAIAYLSSFEEDARRGEDEEPECPDSLTLTFSPAIDAVNQSFEEMSLHEPVVAQRRSYKATESKGNFADFIQAQINLVVAVSGWPLAAVLKMPISKFAKASDYLTGFFISGRAIGSSSPQS</sequence>
<dbReference type="EMBL" id="AP018515">
    <property type="protein sequence ID" value="BBC78729.1"/>
    <property type="molecule type" value="Genomic_DNA"/>
</dbReference>
<dbReference type="InterPro" id="IPR019289">
    <property type="entry name" value="Phage_tail_E/E"/>
</dbReference>
<gene>
    <name evidence="1" type="ORF">AcetOrient_orf00552</name>
</gene>
<evidence type="ECO:0000313" key="2">
    <source>
        <dbReference type="Proteomes" id="UP000270034"/>
    </source>
</evidence>
<proteinExistence type="predicted"/>